<gene>
    <name evidence="2" type="ORF">HG543_28300</name>
</gene>
<proteinExistence type="predicted"/>
<sequence length="153" mass="17001">MNPTSPPRARPRRPWKLIVGLVFLGVIGTWLYQQRATMDRMARMTREMQRQARESANAPGVAELRAFGCNRADITDMRRIYDIVGIADAGPGGDLGITCNIRLGMDEPSCEQVASVYVKAVGEAAQPFTARVRREETNQVLCTEAYARDGSRL</sequence>
<organism evidence="2 3">
    <name type="scientific">Pyxidicoccus fallax</name>
    <dbReference type="NCBI Taxonomy" id="394095"/>
    <lineage>
        <taxon>Bacteria</taxon>
        <taxon>Pseudomonadati</taxon>
        <taxon>Myxococcota</taxon>
        <taxon>Myxococcia</taxon>
        <taxon>Myxococcales</taxon>
        <taxon>Cystobacterineae</taxon>
        <taxon>Myxococcaceae</taxon>
        <taxon>Pyxidicoccus</taxon>
    </lineage>
</organism>
<name>A0A848LLW3_9BACT</name>
<keyword evidence="1" id="KW-0812">Transmembrane</keyword>
<evidence type="ECO:0000313" key="3">
    <source>
        <dbReference type="Proteomes" id="UP000518300"/>
    </source>
</evidence>
<protein>
    <submittedName>
        <fullName evidence="2">Uncharacterized protein</fullName>
    </submittedName>
</protein>
<evidence type="ECO:0000313" key="2">
    <source>
        <dbReference type="EMBL" id="NMO18736.1"/>
    </source>
</evidence>
<dbReference type="EMBL" id="JABBJJ010000152">
    <property type="protein sequence ID" value="NMO18736.1"/>
    <property type="molecule type" value="Genomic_DNA"/>
</dbReference>
<keyword evidence="3" id="KW-1185">Reference proteome</keyword>
<accession>A0A848LLW3</accession>
<evidence type="ECO:0000256" key="1">
    <source>
        <dbReference type="SAM" id="Phobius"/>
    </source>
</evidence>
<comment type="caution">
    <text evidence="2">The sequence shown here is derived from an EMBL/GenBank/DDBJ whole genome shotgun (WGS) entry which is preliminary data.</text>
</comment>
<feature type="transmembrane region" description="Helical" evidence="1">
    <location>
        <begin position="15"/>
        <end position="33"/>
    </location>
</feature>
<reference evidence="2 3" key="1">
    <citation type="submission" date="2020-04" db="EMBL/GenBank/DDBJ databases">
        <title>Draft genome of Pyxidicoccus fallax type strain.</title>
        <authorList>
            <person name="Whitworth D.E."/>
        </authorList>
    </citation>
    <scope>NUCLEOTIDE SEQUENCE [LARGE SCALE GENOMIC DNA]</scope>
    <source>
        <strain evidence="2 3">DSM 14698</strain>
    </source>
</reference>
<dbReference type="Proteomes" id="UP000518300">
    <property type="component" value="Unassembled WGS sequence"/>
</dbReference>
<keyword evidence="1" id="KW-1133">Transmembrane helix</keyword>
<keyword evidence="1" id="KW-0472">Membrane</keyword>
<dbReference type="RefSeq" id="WP_169348001.1">
    <property type="nucleotide sequence ID" value="NZ_JABBJJ010000152.1"/>
</dbReference>
<dbReference type="AlphaFoldDB" id="A0A848LLW3"/>